<sequence length="92" mass="10337">MMYPFMTLEDGTGVAHSEAYDSKGQETVKVYFEKPVEGGFLSAECYLPAYEWENIIGFTESDIAKLQEYLQSVAHIVIRLAREGGFDNAANF</sequence>
<dbReference type="Proteomes" id="UP000886858">
    <property type="component" value="Unassembled WGS sequence"/>
</dbReference>
<evidence type="ECO:0000313" key="1">
    <source>
        <dbReference type="EMBL" id="HJA93672.1"/>
    </source>
</evidence>
<organism evidence="1 2">
    <name type="scientific">Candidatus Eisenbergiella merdipullorum</name>
    <dbReference type="NCBI Taxonomy" id="2838553"/>
    <lineage>
        <taxon>Bacteria</taxon>
        <taxon>Bacillati</taxon>
        <taxon>Bacillota</taxon>
        <taxon>Clostridia</taxon>
        <taxon>Lachnospirales</taxon>
        <taxon>Lachnospiraceae</taxon>
        <taxon>Eisenbergiella</taxon>
    </lineage>
</organism>
<accession>A0A9D2KZJ8</accession>
<protein>
    <submittedName>
        <fullName evidence="1">Uncharacterized protein</fullName>
    </submittedName>
</protein>
<gene>
    <name evidence="1" type="ORF">H9717_11275</name>
</gene>
<name>A0A9D2KZJ8_9FIRM</name>
<evidence type="ECO:0000313" key="2">
    <source>
        <dbReference type="Proteomes" id="UP000886858"/>
    </source>
</evidence>
<proteinExistence type="predicted"/>
<reference evidence="1" key="2">
    <citation type="submission" date="2021-04" db="EMBL/GenBank/DDBJ databases">
        <authorList>
            <person name="Gilroy R."/>
        </authorList>
    </citation>
    <scope>NUCLEOTIDE SEQUENCE</scope>
    <source>
        <strain evidence="1">CHK179-7159</strain>
    </source>
</reference>
<comment type="caution">
    <text evidence="1">The sequence shown here is derived from an EMBL/GenBank/DDBJ whole genome shotgun (WGS) entry which is preliminary data.</text>
</comment>
<dbReference type="AlphaFoldDB" id="A0A9D2KZJ8"/>
<dbReference type="EMBL" id="DWYY01000121">
    <property type="protein sequence ID" value="HJA93672.1"/>
    <property type="molecule type" value="Genomic_DNA"/>
</dbReference>
<reference evidence="1" key="1">
    <citation type="journal article" date="2021" name="PeerJ">
        <title>Extensive microbial diversity within the chicken gut microbiome revealed by metagenomics and culture.</title>
        <authorList>
            <person name="Gilroy R."/>
            <person name="Ravi A."/>
            <person name="Getino M."/>
            <person name="Pursley I."/>
            <person name="Horton D.L."/>
            <person name="Alikhan N.F."/>
            <person name="Baker D."/>
            <person name="Gharbi K."/>
            <person name="Hall N."/>
            <person name="Watson M."/>
            <person name="Adriaenssens E.M."/>
            <person name="Foster-Nyarko E."/>
            <person name="Jarju S."/>
            <person name="Secka A."/>
            <person name="Antonio M."/>
            <person name="Oren A."/>
            <person name="Chaudhuri R.R."/>
            <person name="La Ragione R."/>
            <person name="Hildebrand F."/>
            <person name="Pallen M.J."/>
        </authorList>
    </citation>
    <scope>NUCLEOTIDE SEQUENCE</scope>
    <source>
        <strain evidence="1">CHK179-7159</strain>
    </source>
</reference>